<feature type="compositionally biased region" description="Polar residues" evidence="1">
    <location>
        <begin position="85"/>
        <end position="106"/>
    </location>
</feature>
<evidence type="ECO:0000256" key="1">
    <source>
        <dbReference type="SAM" id="MobiDB-lite"/>
    </source>
</evidence>
<accession>A0A0G4FX99</accession>
<dbReference type="InParanoid" id="A0A0G4FX99"/>
<organism evidence="2 3">
    <name type="scientific">Vitrella brassicaformis (strain CCMP3155)</name>
    <dbReference type="NCBI Taxonomy" id="1169540"/>
    <lineage>
        <taxon>Eukaryota</taxon>
        <taxon>Sar</taxon>
        <taxon>Alveolata</taxon>
        <taxon>Colpodellida</taxon>
        <taxon>Vitrellaceae</taxon>
        <taxon>Vitrella</taxon>
    </lineage>
</organism>
<dbReference type="VEuPathDB" id="CryptoDB:Vbra_9503"/>
<feature type="region of interest" description="Disordered" evidence="1">
    <location>
        <begin position="60"/>
        <end position="106"/>
    </location>
</feature>
<protein>
    <submittedName>
        <fullName evidence="2">Uncharacterized protein</fullName>
    </submittedName>
</protein>
<gene>
    <name evidence="2" type="ORF">Vbra_9503</name>
</gene>
<evidence type="ECO:0000313" key="3">
    <source>
        <dbReference type="Proteomes" id="UP000041254"/>
    </source>
</evidence>
<proteinExistence type="predicted"/>
<keyword evidence="3" id="KW-1185">Reference proteome</keyword>
<sequence length="106" mass="12485">MNPLHRFLSRASMQVLEHHIKEWLVNNPAFQRFAVTTSRQADEMIRKAAEMSAQQMKNNPHWQNMHHNQNMSPFSRPSFAPPSMNPNQNNVMSMISQLFNTQQPRR</sequence>
<dbReference type="EMBL" id="CDMY01000517">
    <property type="protein sequence ID" value="CEM19615.1"/>
    <property type="molecule type" value="Genomic_DNA"/>
</dbReference>
<dbReference type="AlphaFoldDB" id="A0A0G4FX99"/>
<reference evidence="2 3" key="1">
    <citation type="submission" date="2014-11" db="EMBL/GenBank/DDBJ databases">
        <authorList>
            <person name="Zhu J."/>
            <person name="Qi W."/>
            <person name="Song R."/>
        </authorList>
    </citation>
    <scope>NUCLEOTIDE SEQUENCE [LARGE SCALE GENOMIC DNA]</scope>
</reference>
<dbReference type="OrthoDB" id="2101583at2759"/>
<dbReference type="Proteomes" id="UP000041254">
    <property type="component" value="Unassembled WGS sequence"/>
</dbReference>
<name>A0A0G4FX99_VITBC</name>
<feature type="compositionally biased region" description="Polar residues" evidence="1">
    <location>
        <begin position="60"/>
        <end position="71"/>
    </location>
</feature>
<evidence type="ECO:0000313" key="2">
    <source>
        <dbReference type="EMBL" id="CEM19615.1"/>
    </source>
</evidence>